<keyword evidence="9 17" id="KW-0418">Kinase</keyword>
<dbReference type="PANTHER" id="PTHR45528:SF1">
    <property type="entry name" value="SENSOR HISTIDINE KINASE CPXA"/>
    <property type="match status" value="1"/>
</dbReference>
<dbReference type="Pfam" id="PF00672">
    <property type="entry name" value="HAMP"/>
    <property type="match status" value="1"/>
</dbReference>
<evidence type="ECO:0000256" key="10">
    <source>
        <dbReference type="ARBA" id="ARBA00022840"/>
    </source>
</evidence>
<dbReference type="InterPro" id="IPR003594">
    <property type="entry name" value="HATPase_dom"/>
</dbReference>
<dbReference type="GO" id="GO:0005524">
    <property type="term" value="F:ATP binding"/>
    <property type="evidence" value="ECO:0007669"/>
    <property type="project" value="UniProtKB-KW"/>
</dbReference>
<keyword evidence="12" id="KW-0902">Two-component regulatory system</keyword>
<evidence type="ECO:0000256" key="6">
    <source>
        <dbReference type="ARBA" id="ARBA00022679"/>
    </source>
</evidence>
<dbReference type="SMART" id="SM00387">
    <property type="entry name" value="HATPase_c"/>
    <property type="match status" value="1"/>
</dbReference>
<dbReference type="CDD" id="cd06225">
    <property type="entry name" value="HAMP"/>
    <property type="match status" value="1"/>
</dbReference>
<dbReference type="GO" id="GO:0000155">
    <property type="term" value="F:phosphorelay sensor kinase activity"/>
    <property type="evidence" value="ECO:0007669"/>
    <property type="project" value="InterPro"/>
</dbReference>
<keyword evidence="18" id="KW-1185">Reference proteome</keyword>
<dbReference type="AlphaFoldDB" id="A0A410QFQ1"/>
<dbReference type="EC" id="2.7.13.3" evidence="3"/>
<evidence type="ECO:0000256" key="7">
    <source>
        <dbReference type="ARBA" id="ARBA00022692"/>
    </source>
</evidence>
<keyword evidence="8" id="KW-0547">Nucleotide-binding</keyword>
<dbReference type="InterPro" id="IPR003661">
    <property type="entry name" value="HisK_dim/P_dom"/>
</dbReference>
<dbReference type="InterPro" id="IPR036097">
    <property type="entry name" value="HisK_dim/P_sf"/>
</dbReference>
<dbReference type="InterPro" id="IPR004358">
    <property type="entry name" value="Sig_transdc_His_kin-like_C"/>
</dbReference>
<comment type="catalytic activity">
    <reaction evidence="1">
        <text>ATP + protein L-histidine = ADP + protein N-phospho-L-histidine.</text>
        <dbReference type="EC" id="2.7.13.3"/>
    </reaction>
</comment>
<evidence type="ECO:0000256" key="2">
    <source>
        <dbReference type="ARBA" id="ARBA00004651"/>
    </source>
</evidence>
<feature type="transmembrane region" description="Helical" evidence="14">
    <location>
        <begin position="206"/>
        <end position="224"/>
    </location>
</feature>
<dbReference type="Pfam" id="PF02518">
    <property type="entry name" value="HATPase_c"/>
    <property type="match status" value="1"/>
</dbReference>
<dbReference type="PRINTS" id="PR00344">
    <property type="entry name" value="BCTRLSENSOR"/>
</dbReference>
<feature type="domain" description="Histidine kinase" evidence="15">
    <location>
        <begin position="286"/>
        <end position="500"/>
    </location>
</feature>
<evidence type="ECO:0000256" key="5">
    <source>
        <dbReference type="ARBA" id="ARBA00022553"/>
    </source>
</evidence>
<keyword evidence="13 14" id="KW-0472">Membrane</keyword>
<dbReference type="FunFam" id="3.30.565.10:FF:000006">
    <property type="entry name" value="Sensor histidine kinase WalK"/>
    <property type="match status" value="1"/>
</dbReference>
<evidence type="ECO:0000256" key="9">
    <source>
        <dbReference type="ARBA" id="ARBA00022777"/>
    </source>
</evidence>
<evidence type="ECO:0000256" key="3">
    <source>
        <dbReference type="ARBA" id="ARBA00012438"/>
    </source>
</evidence>
<dbReference type="PROSITE" id="PS50109">
    <property type="entry name" value="HIS_KIN"/>
    <property type="match status" value="1"/>
</dbReference>
<dbReference type="SUPFAM" id="SSF55874">
    <property type="entry name" value="ATPase domain of HSP90 chaperone/DNA topoisomerase II/histidine kinase"/>
    <property type="match status" value="1"/>
</dbReference>
<dbReference type="Gene3D" id="3.30.565.10">
    <property type="entry name" value="Histidine kinase-like ATPase, C-terminal domain"/>
    <property type="match status" value="1"/>
</dbReference>
<dbReference type="EMBL" id="CP035282">
    <property type="protein sequence ID" value="QAT62756.1"/>
    <property type="molecule type" value="Genomic_DNA"/>
</dbReference>
<dbReference type="GO" id="GO:0005886">
    <property type="term" value="C:plasma membrane"/>
    <property type="evidence" value="ECO:0007669"/>
    <property type="project" value="UniProtKB-SubCell"/>
</dbReference>
<evidence type="ECO:0000259" key="16">
    <source>
        <dbReference type="PROSITE" id="PS50885"/>
    </source>
</evidence>
<dbReference type="InterPro" id="IPR036890">
    <property type="entry name" value="HATPase_C_sf"/>
</dbReference>
<dbReference type="FunFam" id="1.10.287.130:FF:000001">
    <property type="entry name" value="Two-component sensor histidine kinase"/>
    <property type="match status" value="1"/>
</dbReference>
<dbReference type="Proteomes" id="UP000287969">
    <property type="component" value="Chromosome"/>
</dbReference>
<organism evidence="17 18">
    <name type="scientific">Acidilutibacter cellobiosedens</name>
    <dbReference type="NCBI Taxonomy" id="2507161"/>
    <lineage>
        <taxon>Bacteria</taxon>
        <taxon>Bacillati</taxon>
        <taxon>Bacillota</taxon>
        <taxon>Tissierellia</taxon>
        <taxon>Tissierellales</taxon>
        <taxon>Acidilutibacteraceae</taxon>
        <taxon>Acidilutibacter</taxon>
    </lineage>
</organism>
<dbReference type="Pfam" id="PF00512">
    <property type="entry name" value="HisKA"/>
    <property type="match status" value="1"/>
</dbReference>
<keyword evidence="4" id="KW-1003">Cell membrane</keyword>
<evidence type="ECO:0000256" key="4">
    <source>
        <dbReference type="ARBA" id="ARBA00022475"/>
    </source>
</evidence>
<reference evidence="18" key="1">
    <citation type="submission" date="2019-01" db="EMBL/GenBank/DDBJ databases">
        <title>Draft genomes of a novel of Sporanaerobacter strains.</title>
        <authorList>
            <person name="Ma S."/>
        </authorList>
    </citation>
    <scope>NUCLEOTIDE SEQUENCE [LARGE SCALE GENOMIC DNA]</scope>
    <source>
        <strain evidence="18">NJN-17</strain>
    </source>
</reference>
<sequence>MANILLRLEGWGIDLKLNFNGFSIKWKIFSYLAGLISFIIILLWLFQIVFLDSFYKHIKIKNIENSAEIISKNIDDEDIGTIIKSISQENDICIRVIDEEGRSLYSSYVMFDCIIRKMPYSEIYHFFKQAQDKGGTTFELLPQNISKDREDINRNIIGRYPPPNNITQSIIYGTIVKRNDGLPLMVMLNSTISPVNATVETLRVQLIYITVILIILSVFLAFFISRKISQPIIKINDSAKELGKGNYDIKFEGKGYLEISELNSTLNYAAKELSKVESLRRELIANVSHDLRTPLTMITGYGEVIRDIPGENTPENVQIIIDEAKRLTDLVNDMLDISKLQSGIQELDKRDFNITETIREVLKRYTKLTEQDGYRIEFIYDDDVYVNADEIKIVQVIYNLINNAITYTGKDKFVEVRQKLMKGHVRIEVIDTGEGISEENLPLIWDRYYKVDKTHKRASIGTGLGLSIVKMILDMHDLEYGVISKEGQGSTFWFELSTIKIE</sequence>
<evidence type="ECO:0000256" key="14">
    <source>
        <dbReference type="SAM" id="Phobius"/>
    </source>
</evidence>
<keyword evidence="6" id="KW-0808">Transferase</keyword>
<evidence type="ECO:0000256" key="8">
    <source>
        <dbReference type="ARBA" id="ARBA00022741"/>
    </source>
</evidence>
<name>A0A410QFQ1_9FIRM</name>
<evidence type="ECO:0000259" key="15">
    <source>
        <dbReference type="PROSITE" id="PS50109"/>
    </source>
</evidence>
<dbReference type="CDD" id="cd00082">
    <property type="entry name" value="HisKA"/>
    <property type="match status" value="1"/>
</dbReference>
<evidence type="ECO:0000313" key="18">
    <source>
        <dbReference type="Proteomes" id="UP000287969"/>
    </source>
</evidence>
<dbReference type="Gene3D" id="6.10.340.10">
    <property type="match status" value="1"/>
</dbReference>
<dbReference type="SMART" id="SM00388">
    <property type="entry name" value="HisKA"/>
    <property type="match status" value="1"/>
</dbReference>
<feature type="transmembrane region" description="Helical" evidence="14">
    <location>
        <begin position="28"/>
        <end position="51"/>
    </location>
</feature>
<evidence type="ECO:0000256" key="11">
    <source>
        <dbReference type="ARBA" id="ARBA00022989"/>
    </source>
</evidence>
<keyword evidence="11 14" id="KW-1133">Transmembrane helix</keyword>
<gene>
    <name evidence="17" type="ORF">EQM13_14880</name>
</gene>
<keyword evidence="7 14" id="KW-0812">Transmembrane</keyword>
<comment type="subcellular location">
    <subcellularLocation>
        <location evidence="2">Cell membrane</location>
        <topology evidence="2">Multi-pass membrane protein</topology>
    </subcellularLocation>
</comment>
<evidence type="ECO:0000256" key="12">
    <source>
        <dbReference type="ARBA" id="ARBA00023012"/>
    </source>
</evidence>
<dbReference type="InterPro" id="IPR050398">
    <property type="entry name" value="HssS/ArlS-like"/>
</dbReference>
<dbReference type="KEGG" id="spoa:EQM13_14880"/>
<evidence type="ECO:0000256" key="1">
    <source>
        <dbReference type="ARBA" id="ARBA00000085"/>
    </source>
</evidence>
<keyword evidence="5" id="KW-0597">Phosphoprotein</keyword>
<dbReference type="InterPro" id="IPR003660">
    <property type="entry name" value="HAMP_dom"/>
</dbReference>
<proteinExistence type="predicted"/>
<accession>A0A410QFQ1</accession>
<dbReference type="SUPFAM" id="SSF47384">
    <property type="entry name" value="Homodimeric domain of signal transducing histidine kinase"/>
    <property type="match status" value="1"/>
</dbReference>
<protein>
    <recommendedName>
        <fullName evidence="3">histidine kinase</fullName>
        <ecNumber evidence="3">2.7.13.3</ecNumber>
    </recommendedName>
</protein>
<keyword evidence="10" id="KW-0067">ATP-binding</keyword>
<dbReference type="Gene3D" id="1.10.287.130">
    <property type="match status" value="1"/>
</dbReference>
<feature type="domain" description="HAMP" evidence="16">
    <location>
        <begin position="226"/>
        <end position="278"/>
    </location>
</feature>
<dbReference type="InterPro" id="IPR005467">
    <property type="entry name" value="His_kinase_dom"/>
</dbReference>
<dbReference type="OrthoDB" id="9762826at2"/>
<dbReference type="PROSITE" id="PS50885">
    <property type="entry name" value="HAMP"/>
    <property type="match status" value="1"/>
</dbReference>
<dbReference type="PANTHER" id="PTHR45528">
    <property type="entry name" value="SENSOR HISTIDINE KINASE CPXA"/>
    <property type="match status" value="1"/>
</dbReference>
<evidence type="ECO:0000256" key="13">
    <source>
        <dbReference type="ARBA" id="ARBA00023136"/>
    </source>
</evidence>
<evidence type="ECO:0000313" key="17">
    <source>
        <dbReference type="EMBL" id="QAT62756.1"/>
    </source>
</evidence>
<dbReference type="CDD" id="cd00075">
    <property type="entry name" value="HATPase"/>
    <property type="match status" value="1"/>
</dbReference>